<feature type="compositionally biased region" description="Basic and acidic residues" evidence="1">
    <location>
        <begin position="22"/>
        <end position="31"/>
    </location>
</feature>
<evidence type="ECO:0000256" key="2">
    <source>
        <dbReference type="SAM" id="Phobius"/>
    </source>
</evidence>
<dbReference type="RefSeq" id="WP_044087478.1">
    <property type="nucleotide sequence ID" value="NZ_ATLK01000001.1"/>
</dbReference>
<dbReference type="Pfam" id="PF12089">
    <property type="entry name" value="DUF3566"/>
    <property type="match status" value="1"/>
</dbReference>
<dbReference type="Proteomes" id="UP000028730">
    <property type="component" value="Unassembled WGS sequence"/>
</dbReference>
<accession>A0A086BPD1</accession>
<keyword evidence="5" id="KW-1185">Reference proteome</keyword>
<feature type="compositionally biased region" description="Basic residues" evidence="1">
    <location>
        <begin position="83"/>
        <end position="98"/>
    </location>
</feature>
<dbReference type="InterPro" id="IPR021949">
    <property type="entry name" value="DUF3566_TM"/>
</dbReference>
<evidence type="ECO:0000313" key="4">
    <source>
        <dbReference type="EMBL" id="KFF31795.1"/>
    </source>
</evidence>
<feature type="transmembrane region" description="Helical" evidence="2">
    <location>
        <begin position="177"/>
        <end position="200"/>
    </location>
</feature>
<dbReference type="EMBL" id="ATLK01000001">
    <property type="protein sequence ID" value="KFF31795.1"/>
    <property type="molecule type" value="Genomic_DNA"/>
</dbReference>
<dbReference type="AlphaFoldDB" id="A0A086BPD1"/>
<evidence type="ECO:0000259" key="3">
    <source>
        <dbReference type="Pfam" id="PF12089"/>
    </source>
</evidence>
<dbReference type="eggNOG" id="COG3266">
    <property type="taxonomic scope" value="Bacteria"/>
</dbReference>
<reference evidence="4 5" key="1">
    <citation type="journal article" date="2014" name="Appl. Environ. Microbiol.">
        <title>Genomic encyclopedia of type strains of the genus Bifidobacterium.</title>
        <authorList>
            <person name="Milani C."/>
            <person name="Lugli G.A."/>
            <person name="Duranti S."/>
            <person name="Turroni F."/>
            <person name="Bottacini F."/>
            <person name="Mangifesta M."/>
            <person name="Sanchez B."/>
            <person name="Viappiani A."/>
            <person name="Mancabelli L."/>
            <person name="Taminiau B."/>
            <person name="Delcenserie V."/>
            <person name="Barrangou R."/>
            <person name="Margolles A."/>
            <person name="van Sinderen D."/>
            <person name="Ventura M."/>
        </authorList>
    </citation>
    <scope>NUCLEOTIDE SEQUENCE [LARGE SCALE GENOMIC DNA]</scope>
    <source>
        <strain evidence="4 5">DSM 19703</strain>
    </source>
</reference>
<evidence type="ECO:0000313" key="5">
    <source>
        <dbReference type="Proteomes" id="UP000028730"/>
    </source>
</evidence>
<protein>
    <submittedName>
        <fullName evidence="4">Integral membrane protein</fullName>
    </submittedName>
</protein>
<organism evidence="4 5">
    <name type="scientific">Bifidobacterium bombi DSM 19703</name>
    <dbReference type="NCBI Taxonomy" id="1341695"/>
    <lineage>
        <taxon>Bacteria</taxon>
        <taxon>Bacillati</taxon>
        <taxon>Actinomycetota</taxon>
        <taxon>Actinomycetes</taxon>
        <taxon>Bifidobacteriales</taxon>
        <taxon>Bifidobacteriaceae</taxon>
        <taxon>Bifidobacterium</taxon>
    </lineage>
</organism>
<feature type="transmembrane region" description="Helical" evidence="2">
    <location>
        <begin position="114"/>
        <end position="137"/>
    </location>
</feature>
<keyword evidence="2" id="KW-1133">Transmembrane helix</keyword>
<sequence length="214" mass="22562">MSDDRSDNKPNSIDWPAIPDSDLSRQTRDSRAPLQDPQTVVQGGSDMSSRRAPRTASNISQATAGYGVAGPSSRSRGSESAKRPVRGKSRRRAPHARRMGLSVTHVDPWSVAKVTFLLSVAGGIIQIVAISLMWVLLNAVGVFDQVSQLLSTTGLDAGGFSLSNVLSLGTVLSVSTIFSIVEVVLVTLLAVIIAALYNVISQLVGGVHITVGDD</sequence>
<proteinExistence type="predicted"/>
<name>A0A086BPD1_9BIFI</name>
<keyword evidence="2" id="KW-0472">Membrane</keyword>
<keyword evidence="2" id="KW-0812">Transmembrane</keyword>
<dbReference type="STRING" id="1341695.BBOMB_1197"/>
<feature type="region of interest" description="Disordered" evidence="1">
    <location>
        <begin position="1"/>
        <end position="98"/>
    </location>
</feature>
<evidence type="ECO:0000256" key="1">
    <source>
        <dbReference type="SAM" id="MobiDB-lite"/>
    </source>
</evidence>
<feature type="compositionally biased region" description="Polar residues" evidence="1">
    <location>
        <begin position="36"/>
        <end position="47"/>
    </location>
</feature>
<gene>
    <name evidence="4" type="ORF">BBOMB_1197</name>
</gene>
<comment type="caution">
    <text evidence="4">The sequence shown here is derived from an EMBL/GenBank/DDBJ whole genome shotgun (WGS) entry which is preliminary data.</text>
</comment>
<feature type="domain" description="DUF3566" evidence="3">
    <location>
        <begin position="97"/>
        <end position="213"/>
    </location>
</feature>